<evidence type="ECO:0000256" key="1">
    <source>
        <dbReference type="SAM" id="SignalP"/>
    </source>
</evidence>
<dbReference type="RefSeq" id="WP_237891191.1">
    <property type="nucleotide sequence ID" value="NZ_JAKLTY010000016.1"/>
</dbReference>
<evidence type="ECO:0000313" key="2">
    <source>
        <dbReference type="EMBL" id="MCG2629722.1"/>
    </source>
</evidence>
<keyword evidence="1" id="KW-0732">Signal</keyword>
<name>A0A9X1R9A3_9BRAD</name>
<reference evidence="2" key="1">
    <citation type="submission" date="2022-01" db="EMBL/GenBank/DDBJ databases">
        <title>Genome sequnece data of strain Bradyrhizobium sp. nov.</title>
        <authorList>
            <person name="Zhang J."/>
        </authorList>
    </citation>
    <scope>NUCLEOTIDE SEQUENCE</scope>
    <source>
        <strain evidence="2">WYCCWR 13023</strain>
    </source>
</reference>
<dbReference type="EMBL" id="JAKLTY010000016">
    <property type="protein sequence ID" value="MCG2629722.1"/>
    <property type="molecule type" value="Genomic_DNA"/>
</dbReference>
<comment type="caution">
    <text evidence="2">The sequence shown here is derived from an EMBL/GenBank/DDBJ whole genome shotgun (WGS) entry which is preliminary data.</text>
</comment>
<feature type="signal peptide" evidence="1">
    <location>
        <begin position="1"/>
        <end position="20"/>
    </location>
</feature>
<proteinExistence type="predicted"/>
<sequence length="306" mass="33468">MKKPWVVSVALLVLNCCAAAQTSSRNDREDDVRVAVTVCGAGVSTTFANSSNATSLDLGDIKVAKGSEDRLTIFHDSAKVAELAKGNYETYTRCVGAMLAAIREDRLKAFPTRSFLAPHDVPPSEFAAYGIVAFPQRATSQTLSRHQAICEAYVATLPPASKNAASSKEQMVTVWPVETGSMAKRLTEGATDCKLAVEKYDLATSLTALKEAQNQEGSKLSGEGPYLLGWAPSKTKGMKDAIVLIADLSGTTTDAQYLEYFRRWREDIEKKPELWSRGWSETDLRVLIRNWADRWGTTILSVVHAQ</sequence>
<dbReference type="Proteomes" id="UP001139054">
    <property type="component" value="Unassembled WGS sequence"/>
</dbReference>
<feature type="chain" id="PRO_5040951405" evidence="1">
    <location>
        <begin position="21"/>
        <end position="306"/>
    </location>
</feature>
<gene>
    <name evidence="2" type="ORF">L6654_24160</name>
</gene>
<evidence type="ECO:0000313" key="3">
    <source>
        <dbReference type="Proteomes" id="UP001139054"/>
    </source>
</evidence>
<protein>
    <submittedName>
        <fullName evidence="2">Uncharacterized protein</fullName>
    </submittedName>
</protein>
<accession>A0A9X1R9A3</accession>
<dbReference type="AlphaFoldDB" id="A0A9X1R9A3"/>
<organism evidence="2 3">
    <name type="scientific">Bradyrhizobium zhengyangense</name>
    <dbReference type="NCBI Taxonomy" id="2911009"/>
    <lineage>
        <taxon>Bacteria</taxon>
        <taxon>Pseudomonadati</taxon>
        <taxon>Pseudomonadota</taxon>
        <taxon>Alphaproteobacteria</taxon>
        <taxon>Hyphomicrobiales</taxon>
        <taxon>Nitrobacteraceae</taxon>
        <taxon>Bradyrhizobium</taxon>
    </lineage>
</organism>